<dbReference type="PANTHER" id="PTHR38474">
    <property type="entry name" value="SLR0299 PROTEIN"/>
    <property type="match status" value="1"/>
</dbReference>
<organism evidence="1 2">
    <name type="scientific">Gillisia lutea</name>
    <dbReference type="NCBI Taxonomy" id="2909668"/>
    <lineage>
        <taxon>Bacteria</taxon>
        <taxon>Pseudomonadati</taxon>
        <taxon>Bacteroidota</taxon>
        <taxon>Flavobacteriia</taxon>
        <taxon>Flavobacteriales</taxon>
        <taxon>Flavobacteriaceae</taxon>
        <taxon>Gillisia</taxon>
    </lineage>
</organism>
<dbReference type="Gene3D" id="3.30.559.10">
    <property type="entry name" value="Chloramphenicol acetyltransferase-like domain"/>
    <property type="match status" value="1"/>
</dbReference>
<dbReference type="Pfam" id="PF00302">
    <property type="entry name" value="CAT"/>
    <property type="match status" value="1"/>
</dbReference>
<reference evidence="1" key="1">
    <citation type="submission" date="2022-01" db="EMBL/GenBank/DDBJ databases">
        <title>Gillisia lutea sp. nov., isolated from marine plastic residues from the Malvarosa beach (Valencia, Spain).</title>
        <authorList>
            <person name="Vidal-Verdu A."/>
            <person name="Molina-Menor E."/>
            <person name="Satari L."/>
            <person name="Pascual J."/>
            <person name="Pereto J."/>
            <person name="Porcar M."/>
        </authorList>
    </citation>
    <scope>NUCLEOTIDE SEQUENCE</scope>
    <source>
        <strain evidence="1">M10.2A</strain>
    </source>
</reference>
<gene>
    <name evidence="1" type="ORF">L1I30_09605</name>
</gene>
<dbReference type="SUPFAM" id="SSF52777">
    <property type="entry name" value="CoA-dependent acyltransferases"/>
    <property type="match status" value="1"/>
</dbReference>
<dbReference type="PANTHER" id="PTHR38474:SF1">
    <property type="entry name" value="SLR0299 PROTEIN"/>
    <property type="match status" value="1"/>
</dbReference>
<dbReference type="Proteomes" id="UP001179363">
    <property type="component" value="Unassembled WGS sequence"/>
</dbReference>
<accession>A0ABS9EGA1</accession>
<dbReference type="RefSeq" id="WP_236134072.1">
    <property type="nucleotide sequence ID" value="NZ_JAKGTH010000009.1"/>
</dbReference>
<keyword evidence="2" id="KW-1185">Reference proteome</keyword>
<name>A0ABS9EGA1_9FLAO</name>
<proteinExistence type="predicted"/>
<evidence type="ECO:0000313" key="1">
    <source>
        <dbReference type="EMBL" id="MCF4101922.1"/>
    </source>
</evidence>
<dbReference type="PIRSF" id="PIRSF000440">
    <property type="entry name" value="CAT"/>
    <property type="match status" value="1"/>
</dbReference>
<evidence type="ECO:0000313" key="2">
    <source>
        <dbReference type="Proteomes" id="UP001179363"/>
    </source>
</evidence>
<comment type="caution">
    <text evidence="1">The sequence shown here is derived from an EMBL/GenBank/DDBJ whole genome shotgun (WGS) entry which is preliminary data.</text>
</comment>
<dbReference type="SMART" id="SM01059">
    <property type="entry name" value="CAT"/>
    <property type="match status" value="1"/>
</dbReference>
<dbReference type="EMBL" id="JAKGTH010000009">
    <property type="protein sequence ID" value="MCF4101922.1"/>
    <property type="molecule type" value="Genomic_DNA"/>
</dbReference>
<dbReference type="InterPro" id="IPR001707">
    <property type="entry name" value="Cmp_AcTrfase"/>
</dbReference>
<protein>
    <submittedName>
        <fullName evidence="1">Chloramphenicol acetyltransferase</fullName>
    </submittedName>
</protein>
<dbReference type="InterPro" id="IPR023213">
    <property type="entry name" value="CAT-like_dom_sf"/>
</dbReference>
<sequence length="210" mass="24390">MKVINIDKWKRKEYFNFFSEYDEPFFGIVSEIECTKAMKSAKESGVSFFSYYLHQSISAVNEIEEFRYRMEDGEVVVFDTIHASATIGREDESFGFSFTEFNKDFKKFNASLQAEIKRVKSISGLGVDANAARNDVIHYSSIPWSKFTGLTHARHFHRVDTVPKITFGKAFLRDDKWYMAVAINAHHGFMDGVHISKYLERFQKLLNKES</sequence>